<dbReference type="GO" id="GO:0003677">
    <property type="term" value="F:DNA binding"/>
    <property type="evidence" value="ECO:0007669"/>
    <property type="project" value="InterPro"/>
</dbReference>
<name>A0A3A6TE88_9GAMM</name>
<dbReference type="Pfam" id="PF04986">
    <property type="entry name" value="Y2_Tnp"/>
    <property type="match status" value="1"/>
</dbReference>
<dbReference type="GO" id="GO:0004803">
    <property type="term" value="F:transposase activity"/>
    <property type="evidence" value="ECO:0007669"/>
    <property type="project" value="InterPro"/>
</dbReference>
<evidence type="ECO:0000313" key="3">
    <source>
        <dbReference type="EMBL" id="RJY06685.1"/>
    </source>
</evidence>
<reference evidence="3 4" key="1">
    <citation type="submission" date="2018-09" db="EMBL/GenBank/DDBJ databases">
        <title>Phylogeny of the Shewanellaceae, and recommendation for two new genera, Pseudoshewanella and Parashewanella.</title>
        <authorList>
            <person name="Wang G."/>
        </authorList>
    </citation>
    <scope>NUCLEOTIDE SEQUENCE [LARGE SCALE GENOMIC DNA]</scope>
    <source>
        <strain evidence="3 4">KCTC 22492</strain>
    </source>
</reference>
<dbReference type="PANTHER" id="PTHR37023">
    <property type="entry name" value="TRANSPOSASE"/>
    <property type="match status" value="1"/>
</dbReference>
<accession>A0A3A6TE88</accession>
<keyword evidence="4" id="KW-1185">Reference proteome</keyword>
<evidence type="ECO:0000259" key="2">
    <source>
        <dbReference type="Pfam" id="PF14319"/>
    </source>
</evidence>
<organism evidence="3 4">
    <name type="scientific">Parashewanella spongiae</name>
    <dbReference type="NCBI Taxonomy" id="342950"/>
    <lineage>
        <taxon>Bacteria</taxon>
        <taxon>Pseudomonadati</taxon>
        <taxon>Pseudomonadota</taxon>
        <taxon>Gammaproteobacteria</taxon>
        <taxon>Alteromonadales</taxon>
        <taxon>Shewanellaceae</taxon>
        <taxon>Parashewanella</taxon>
    </lineage>
</organism>
<dbReference type="InterPro" id="IPR026889">
    <property type="entry name" value="Zn_Tnp"/>
</dbReference>
<feature type="non-terminal residue" evidence="3">
    <location>
        <position position="299"/>
    </location>
</feature>
<dbReference type="GO" id="GO:0006313">
    <property type="term" value="P:DNA transposition"/>
    <property type="evidence" value="ECO:0007669"/>
    <property type="project" value="InterPro"/>
</dbReference>
<sequence>MRFVDILSDNHSDFIKQYQSRLTSSMYQAMNAMLRCKTQTQGVSQWDCNQWQQHIECPLSCGHRSCNLCQHNTTQDWLNRQQMKLLPVDYYMDTFTLPSQLRALTFQHQQAVFDAMFAVVASILKDFGRNKKSWQADIGFTCVLHTHGRQRQFHPHIHVIIPAGGYHKGRNEWRKNKGDYLFNTDSLAKVWRARMLEALNHQLKLKLPSKIPKKWVVNCRHVGKGLPALKYLSRYLYRGVLPDRDIVKVADDTVSFRYIDSETKQTQIKTLPTLKFLWQILQHVIPKGFRRVRDYGLLH</sequence>
<evidence type="ECO:0000259" key="1">
    <source>
        <dbReference type="Pfam" id="PF04986"/>
    </source>
</evidence>
<proteinExistence type="predicted"/>
<gene>
    <name evidence="3" type="ORF">D5R81_17460</name>
</gene>
<evidence type="ECO:0000313" key="4">
    <source>
        <dbReference type="Proteomes" id="UP000273022"/>
    </source>
</evidence>
<comment type="caution">
    <text evidence="3">The sequence shown here is derived from an EMBL/GenBank/DDBJ whole genome shotgun (WGS) entry which is preliminary data.</text>
</comment>
<protein>
    <submittedName>
        <fullName evidence="3">Transposase</fullName>
    </submittedName>
</protein>
<dbReference type="AlphaFoldDB" id="A0A3A6TE88"/>
<dbReference type="PANTHER" id="PTHR37023:SF1">
    <property type="entry name" value="ISSOD25 TRANSPOSASE TNPA_ISSOD25"/>
    <property type="match status" value="1"/>
</dbReference>
<dbReference type="RefSeq" id="WP_133372214.1">
    <property type="nucleotide sequence ID" value="NZ_ML064739.1"/>
</dbReference>
<dbReference type="EMBL" id="QYYH01000155">
    <property type="protein sequence ID" value="RJY06685.1"/>
    <property type="molecule type" value="Genomic_DNA"/>
</dbReference>
<feature type="domain" description="Transposase IS801/IS1294" evidence="1">
    <location>
        <begin position="139"/>
        <end position="299"/>
    </location>
</feature>
<dbReference type="Proteomes" id="UP000273022">
    <property type="component" value="Unassembled WGS sequence"/>
</dbReference>
<dbReference type="InterPro" id="IPR007069">
    <property type="entry name" value="Transposase_32"/>
</dbReference>
<feature type="domain" description="Transposase zinc-binding" evidence="2">
    <location>
        <begin position="7"/>
        <end position="97"/>
    </location>
</feature>
<dbReference type="Pfam" id="PF14319">
    <property type="entry name" value="Zn_Tnp_IS91"/>
    <property type="match status" value="1"/>
</dbReference>